<feature type="transmembrane region" description="Helical" evidence="5">
    <location>
        <begin position="255"/>
        <end position="274"/>
    </location>
</feature>
<keyword evidence="8" id="KW-1185">Reference proteome</keyword>
<feature type="transmembrane region" description="Helical" evidence="5">
    <location>
        <begin position="280"/>
        <end position="297"/>
    </location>
</feature>
<evidence type="ECO:0000256" key="1">
    <source>
        <dbReference type="ARBA" id="ARBA00004141"/>
    </source>
</evidence>
<dbReference type="Pfam" id="PF13515">
    <property type="entry name" value="FUSC_2"/>
    <property type="match status" value="1"/>
</dbReference>
<evidence type="ECO:0000256" key="5">
    <source>
        <dbReference type="SAM" id="Phobius"/>
    </source>
</evidence>
<dbReference type="Pfam" id="PF04632">
    <property type="entry name" value="FUSC"/>
    <property type="match status" value="1"/>
</dbReference>
<feature type="domain" description="Integral membrane bound transporter" evidence="6">
    <location>
        <begin position="224"/>
        <end position="349"/>
    </location>
</feature>
<dbReference type="OrthoDB" id="5445822at2"/>
<proteinExistence type="predicted"/>
<keyword evidence="3 5" id="KW-1133">Transmembrane helix</keyword>
<feature type="transmembrane region" description="Helical" evidence="5">
    <location>
        <begin position="134"/>
        <end position="151"/>
    </location>
</feature>
<feature type="transmembrane region" description="Helical" evidence="5">
    <location>
        <begin position="104"/>
        <end position="122"/>
    </location>
</feature>
<dbReference type="GO" id="GO:0005886">
    <property type="term" value="C:plasma membrane"/>
    <property type="evidence" value="ECO:0007669"/>
    <property type="project" value="InterPro"/>
</dbReference>
<evidence type="ECO:0000256" key="3">
    <source>
        <dbReference type="ARBA" id="ARBA00022989"/>
    </source>
</evidence>
<organism evidence="7 8">
    <name type="scientific">Pseudoxanthobacter soli DSM 19599</name>
    <dbReference type="NCBI Taxonomy" id="1123029"/>
    <lineage>
        <taxon>Bacteria</taxon>
        <taxon>Pseudomonadati</taxon>
        <taxon>Pseudomonadota</taxon>
        <taxon>Alphaproteobacteria</taxon>
        <taxon>Hyphomicrobiales</taxon>
        <taxon>Segnochrobactraceae</taxon>
        <taxon>Pseudoxanthobacter</taxon>
    </lineage>
</organism>
<evidence type="ECO:0000313" key="8">
    <source>
        <dbReference type="Proteomes" id="UP000186406"/>
    </source>
</evidence>
<comment type="subcellular location">
    <subcellularLocation>
        <location evidence="1">Membrane</location>
        <topology evidence="1">Multi-pass membrane protein</topology>
    </subcellularLocation>
</comment>
<dbReference type="STRING" id="1123029.SAMN02745172_01445"/>
<name>A0A1M7ZFI6_9HYPH</name>
<dbReference type="Proteomes" id="UP000186406">
    <property type="component" value="Unassembled WGS sequence"/>
</dbReference>
<evidence type="ECO:0000313" key="7">
    <source>
        <dbReference type="EMBL" id="SHO63579.1"/>
    </source>
</evidence>
<keyword evidence="2 5" id="KW-0812">Transmembrane</keyword>
<protein>
    <submittedName>
        <fullName evidence="7">Fusaric acid resistance protein-like</fullName>
    </submittedName>
</protein>
<evidence type="ECO:0000256" key="2">
    <source>
        <dbReference type="ARBA" id="ARBA00022692"/>
    </source>
</evidence>
<feature type="transmembrane region" description="Helical" evidence="5">
    <location>
        <begin position="35"/>
        <end position="57"/>
    </location>
</feature>
<accession>A0A1M7ZFI6</accession>
<keyword evidence="4 5" id="KW-0472">Membrane</keyword>
<evidence type="ECO:0000256" key="4">
    <source>
        <dbReference type="ARBA" id="ARBA00023136"/>
    </source>
</evidence>
<dbReference type="InterPro" id="IPR049453">
    <property type="entry name" value="Memb_transporter_dom"/>
</dbReference>
<feature type="transmembrane region" description="Helical" evidence="5">
    <location>
        <begin position="304"/>
        <end position="324"/>
    </location>
</feature>
<evidence type="ECO:0000259" key="6">
    <source>
        <dbReference type="Pfam" id="PF13515"/>
    </source>
</evidence>
<dbReference type="EMBL" id="FRXO01000002">
    <property type="protein sequence ID" value="SHO63579.1"/>
    <property type="molecule type" value="Genomic_DNA"/>
</dbReference>
<sequence>MAAAGELASGAVAGDGAAASTAVQPPLPFRHTPGYHALVLALGVWVAVMASFVLHLPDPWWAGISAWMIGQAGQDRKAMLDKASMRFAGTIIGCILGFEIGGRLIGFGPLAVALVMSVVFWFATRKRFTSPHSYAWLVACLTFAMSVLGAVGNPADLAAFVVARGMEITVGILGTTLVVLLLAPPARPPGPQNAVKAPPGSVQAMEIEHVAIISAVTAPAIIGLVILLDLPSAMQIFVSSIAVTDRSLGTMQTKALQRLIGCVLGGVPGIVLALLLPGHLFPWSLALFTGMFLFTFLHQGDPKTSYFGTQAGIAFLMGLITGSGPPTSIGPVLERVIGIMLGVAILLLVTIVLKPLLAGRIRAGRHVVVETERA</sequence>
<dbReference type="InterPro" id="IPR006726">
    <property type="entry name" value="PHBA_efflux_AaeB/fusaric-R"/>
</dbReference>
<feature type="transmembrane region" description="Helical" evidence="5">
    <location>
        <begin position="336"/>
        <end position="357"/>
    </location>
</feature>
<gene>
    <name evidence="7" type="ORF">SAMN02745172_01445</name>
</gene>
<dbReference type="GO" id="GO:0022857">
    <property type="term" value="F:transmembrane transporter activity"/>
    <property type="evidence" value="ECO:0007669"/>
    <property type="project" value="InterPro"/>
</dbReference>
<feature type="transmembrane region" description="Helical" evidence="5">
    <location>
        <begin position="157"/>
        <end position="183"/>
    </location>
</feature>
<reference evidence="7 8" key="1">
    <citation type="submission" date="2016-12" db="EMBL/GenBank/DDBJ databases">
        <authorList>
            <person name="Song W.-J."/>
            <person name="Kurnit D.M."/>
        </authorList>
    </citation>
    <scope>NUCLEOTIDE SEQUENCE [LARGE SCALE GENOMIC DNA]</scope>
    <source>
        <strain evidence="7 8">DSM 19599</strain>
    </source>
</reference>
<dbReference type="AlphaFoldDB" id="A0A1M7ZFI6"/>